<feature type="region of interest" description="Disordered" evidence="1">
    <location>
        <begin position="365"/>
        <end position="386"/>
    </location>
</feature>
<accession>A0A7D7QFU0</accession>
<name>A0A7D7QFU0_9NOSO</name>
<proteinExistence type="predicted"/>
<dbReference type="KEGG" id="ned:HUN01_13180"/>
<evidence type="ECO:0000256" key="1">
    <source>
        <dbReference type="SAM" id="MobiDB-lite"/>
    </source>
</evidence>
<feature type="compositionally biased region" description="Pro residues" evidence="1">
    <location>
        <begin position="375"/>
        <end position="386"/>
    </location>
</feature>
<dbReference type="RefSeq" id="WP_181931655.1">
    <property type="nucleotide sequence ID" value="NZ_CP054698.1"/>
</dbReference>
<dbReference type="Proteomes" id="UP000514713">
    <property type="component" value="Chromosome"/>
</dbReference>
<organism evidence="2 3">
    <name type="scientific">Nostoc edaphicum CCNP1411</name>
    <dbReference type="NCBI Taxonomy" id="1472755"/>
    <lineage>
        <taxon>Bacteria</taxon>
        <taxon>Bacillati</taxon>
        <taxon>Cyanobacteriota</taxon>
        <taxon>Cyanophyceae</taxon>
        <taxon>Nostocales</taxon>
        <taxon>Nostocaceae</taxon>
        <taxon>Nostoc</taxon>
    </lineage>
</organism>
<dbReference type="AlphaFoldDB" id="A0A7D7QFU0"/>
<sequence length="386" mass="40845">MSDVYDGLRLLGPKKAGTSTFSNPSLLSPTSPTLANPTRGFGITNNFPIQTATEVSKDFHEVQSAGEQSLEPEAISEKPLSHDISRISLFHPQAKRQLGNTYQPETNWVASRGGEIIPEILQRQSLACEDGDTSVIQRDETSSLPPVPNYQLTPPSLLQPPDPTSRYKLGMDMHLQLDPQFQAMIMQHVQQQLNPATIRPFLNQINLGVLPTPGAGSPSTPNPFAAPTVPAASPTVPAGAGPDTSRTATTGDLVQAIMAVPAIDGALTSLQTQASDRIQQDWRRLSTGGQIGVVSTTALIGVGALAGVLSDPTARRFALDQLNGRTLPVPGLNWLRLEINTGGDNLMLGMHIDVGRLLPPSLGFGASSPTAIGGPPQPEPGVPGQR</sequence>
<protein>
    <submittedName>
        <fullName evidence="2">Uncharacterized protein</fullName>
    </submittedName>
</protein>
<feature type="region of interest" description="Disordered" evidence="1">
    <location>
        <begin position="139"/>
        <end position="160"/>
    </location>
</feature>
<dbReference type="EMBL" id="CP054698">
    <property type="protein sequence ID" value="QMS88502.1"/>
    <property type="molecule type" value="Genomic_DNA"/>
</dbReference>
<keyword evidence="3" id="KW-1185">Reference proteome</keyword>
<evidence type="ECO:0000313" key="2">
    <source>
        <dbReference type="EMBL" id="QMS88502.1"/>
    </source>
</evidence>
<reference evidence="3" key="1">
    <citation type="submission" date="2020-06" db="EMBL/GenBank/DDBJ databases">
        <title>Nostoc edaphicum CCNP1411 genome.</title>
        <authorList>
            <person name="Fidor A."/>
            <person name="Grabski M."/>
            <person name="Gawor J."/>
            <person name="Gromadka R."/>
            <person name="Wegrzyn G."/>
            <person name="Mazur-Marzec H."/>
        </authorList>
    </citation>
    <scope>NUCLEOTIDE SEQUENCE [LARGE SCALE GENOMIC DNA]</scope>
    <source>
        <strain evidence="3">CCNP1411</strain>
    </source>
</reference>
<evidence type="ECO:0000313" key="3">
    <source>
        <dbReference type="Proteomes" id="UP000514713"/>
    </source>
</evidence>
<gene>
    <name evidence="2" type="ORF">HUN01_13180</name>
</gene>